<gene>
    <name evidence="1" type="ORF">EDD76_10554</name>
</gene>
<evidence type="ECO:0000313" key="2">
    <source>
        <dbReference type="Proteomes" id="UP000295718"/>
    </source>
</evidence>
<dbReference type="RefSeq" id="WP_165919303.1">
    <property type="nucleotide sequence ID" value="NZ_JPNB01000001.1"/>
</dbReference>
<accession>A0A4R1R0Q9</accession>
<name>A0A4R1R0Q9_9FIRM</name>
<dbReference type="AlphaFoldDB" id="A0A4R1R0Q9"/>
<dbReference type="STRING" id="1469948.GCA_000732725_01760"/>
<comment type="caution">
    <text evidence="1">The sequence shown here is derived from an EMBL/GenBank/DDBJ whole genome shotgun (WGS) entry which is preliminary data.</text>
</comment>
<proteinExistence type="predicted"/>
<protein>
    <submittedName>
        <fullName evidence="1">Uncharacterized protein</fullName>
    </submittedName>
</protein>
<evidence type="ECO:0000313" key="1">
    <source>
        <dbReference type="EMBL" id="TCL58884.1"/>
    </source>
</evidence>
<keyword evidence="2" id="KW-1185">Reference proteome</keyword>
<reference evidence="1 2" key="1">
    <citation type="submission" date="2019-03" db="EMBL/GenBank/DDBJ databases">
        <title>Genomic Encyclopedia of Type Strains, Phase IV (KMG-IV): sequencing the most valuable type-strain genomes for metagenomic binning, comparative biology and taxonomic classification.</title>
        <authorList>
            <person name="Goeker M."/>
        </authorList>
    </citation>
    <scope>NUCLEOTIDE SEQUENCE [LARGE SCALE GENOMIC DNA]</scope>
    <source>
        <strain evidence="1 2">DSM 100556</strain>
    </source>
</reference>
<dbReference type="EMBL" id="SLUO01000005">
    <property type="protein sequence ID" value="TCL58884.1"/>
    <property type="molecule type" value="Genomic_DNA"/>
</dbReference>
<sequence>MLVANAQKVLELTDIEKLEFYRLVGEGYKAMKDGRTSTIDEVKEKLKKMREDRG</sequence>
<dbReference type="Proteomes" id="UP000295718">
    <property type="component" value="Unassembled WGS sequence"/>
</dbReference>
<organism evidence="1 2">
    <name type="scientific">Kineothrix alysoides</name>
    <dbReference type="NCBI Taxonomy" id="1469948"/>
    <lineage>
        <taxon>Bacteria</taxon>
        <taxon>Bacillati</taxon>
        <taxon>Bacillota</taxon>
        <taxon>Clostridia</taxon>
        <taxon>Lachnospirales</taxon>
        <taxon>Lachnospiraceae</taxon>
        <taxon>Kineothrix</taxon>
    </lineage>
</organism>